<organism evidence="6 7">
    <name type="scientific">Cryomyces minteri</name>
    <dbReference type="NCBI Taxonomy" id="331657"/>
    <lineage>
        <taxon>Eukaryota</taxon>
        <taxon>Fungi</taxon>
        <taxon>Dikarya</taxon>
        <taxon>Ascomycota</taxon>
        <taxon>Pezizomycotina</taxon>
        <taxon>Dothideomycetes</taxon>
        <taxon>Dothideomycetes incertae sedis</taxon>
        <taxon>Cryomyces</taxon>
    </lineage>
</organism>
<gene>
    <name evidence="6" type="ORF">B0A49_03842</name>
</gene>
<comment type="caution">
    <text evidence="6">The sequence shown here is derived from an EMBL/GenBank/DDBJ whole genome shotgun (WGS) entry which is preliminary data.</text>
</comment>
<dbReference type="GO" id="GO:0046872">
    <property type="term" value="F:metal ion binding"/>
    <property type="evidence" value="ECO:0007669"/>
    <property type="project" value="UniProtKB-KW"/>
</dbReference>
<dbReference type="Gene3D" id="3.90.180.10">
    <property type="entry name" value="Medium-chain alcohol dehydrogenases, catalytic domain"/>
    <property type="match status" value="1"/>
</dbReference>
<comment type="cofactor">
    <cofactor evidence="1">
        <name>Zn(2+)</name>
        <dbReference type="ChEBI" id="CHEBI:29105"/>
    </cofactor>
</comment>
<dbReference type="GO" id="GO:0005737">
    <property type="term" value="C:cytoplasm"/>
    <property type="evidence" value="ECO:0007669"/>
    <property type="project" value="TreeGrafter"/>
</dbReference>
<protein>
    <recommendedName>
        <fullName evidence="5">Alcohol dehydrogenase-like C-terminal domain-containing protein</fullName>
    </recommendedName>
</protein>
<name>A0A4U0X970_9PEZI</name>
<proteinExistence type="predicted"/>
<dbReference type="InterPro" id="IPR036291">
    <property type="entry name" value="NAD(P)-bd_dom_sf"/>
</dbReference>
<evidence type="ECO:0000313" key="7">
    <source>
        <dbReference type="Proteomes" id="UP000308768"/>
    </source>
</evidence>
<dbReference type="Gene3D" id="3.40.50.720">
    <property type="entry name" value="NAD(P)-binding Rossmann-like Domain"/>
    <property type="match status" value="1"/>
</dbReference>
<evidence type="ECO:0000256" key="2">
    <source>
        <dbReference type="ARBA" id="ARBA00022723"/>
    </source>
</evidence>
<evidence type="ECO:0000259" key="5">
    <source>
        <dbReference type="Pfam" id="PF00107"/>
    </source>
</evidence>
<keyword evidence="4" id="KW-0560">Oxidoreductase</keyword>
<dbReference type="Proteomes" id="UP000308768">
    <property type="component" value="Unassembled WGS sequence"/>
</dbReference>
<feature type="domain" description="Alcohol dehydrogenase-like C-terminal" evidence="5">
    <location>
        <begin position="46"/>
        <end position="173"/>
    </location>
</feature>
<dbReference type="EMBL" id="NAJN01000451">
    <property type="protein sequence ID" value="TKA73150.1"/>
    <property type="molecule type" value="Genomic_DNA"/>
</dbReference>
<dbReference type="GO" id="GO:0004022">
    <property type="term" value="F:alcohol dehydrogenase (NAD+) activity"/>
    <property type="evidence" value="ECO:0007669"/>
    <property type="project" value="TreeGrafter"/>
</dbReference>
<evidence type="ECO:0000313" key="6">
    <source>
        <dbReference type="EMBL" id="TKA73150.1"/>
    </source>
</evidence>
<dbReference type="AlphaFoldDB" id="A0A4U0X970"/>
<reference evidence="6 7" key="1">
    <citation type="submission" date="2017-03" db="EMBL/GenBank/DDBJ databases">
        <title>Genomes of endolithic fungi from Antarctica.</title>
        <authorList>
            <person name="Coleine C."/>
            <person name="Masonjones S."/>
            <person name="Stajich J.E."/>
        </authorList>
    </citation>
    <scope>NUCLEOTIDE SEQUENCE [LARGE SCALE GENOMIC DNA]</scope>
    <source>
        <strain evidence="6 7">CCFEE 5187</strain>
    </source>
</reference>
<sequence>MSVKRNGAFQEYLSTDVREATVIPDEMAFSSRSPRLRGSHIGSNGGLGHLGIQLAKAKGWKVMGVDARDDGLPLSRGLGADVALDAWKGKDYVVQEARKAKGGRGVDAWVNVSDAKLAAATSCAITRILGTVVQVALLTEVSIPSSKSVFRDIRVKGSFICSQKEAEEMLDVVFKHDIKVELNMKLS</sequence>
<accession>A0A4U0X970</accession>
<keyword evidence="3" id="KW-0862">Zinc</keyword>
<dbReference type="PANTHER" id="PTHR42940">
    <property type="entry name" value="ALCOHOL DEHYDROGENASE 1-RELATED"/>
    <property type="match status" value="1"/>
</dbReference>
<evidence type="ECO:0000256" key="4">
    <source>
        <dbReference type="ARBA" id="ARBA00023002"/>
    </source>
</evidence>
<evidence type="ECO:0000256" key="3">
    <source>
        <dbReference type="ARBA" id="ARBA00022833"/>
    </source>
</evidence>
<keyword evidence="2" id="KW-0479">Metal-binding</keyword>
<keyword evidence="7" id="KW-1185">Reference proteome</keyword>
<dbReference type="SUPFAM" id="SSF51735">
    <property type="entry name" value="NAD(P)-binding Rossmann-fold domains"/>
    <property type="match status" value="1"/>
</dbReference>
<evidence type="ECO:0000256" key="1">
    <source>
        <dbReference type="ARBA" id="ARBA00001947"/>
    </source>
</evidence>
<dbReference type="Pfam" id="PF00107">
    <property type="entry name" value="ADH_zinc_N"/>
    <property type="match status" value="1"/>
</dbReference>
<dbReference type="InterPro" id="IPR013149">
    <property type="entry name" value="ADH-like_C"/>
</dbReference>
<dbReference type="STRING" id="331657.A0A4U0X970"/>
<dbReference type="PANTHER" id="PTHR42940:SF8">
    <property type="entry name" value="VACUOLAR PROTEIN SORTING-ASSOCIATED PROTEIN 11"/>
    <property type="match status" value="1"/>
</dbReference>
<dbReference type="OrthoDB" id="256333at2759"/>